<keyword evidence="4" id="KW-1185">Reference proteome</keyword>
<feature type="transmembrane region" description="Helical" evidence="2">
    <location>
        <begin position="33"/>
        <end position="55"/>
    </location>
</feature>
<accession>A0A2H3D5H9</accession>
<dbReference type="Proteomes" id="UP000217790">
    <property type="component" value="Unassembled WGS sequence"/>
</dbReference>
<dbReference type="AlphaFoldDB" id="A0A2H3D5H9"/>
<proteinExistence type="predicted"/>
<evidence type="ECO:0000256" key="2">
    <source>
        <dbReference type="SAM" id="Phobius"/>
    </source>
</evidence>
<name>A0A2H3D5H9_ARMGA</name>
<feature type="compositionally biased region" description="Polar residues" evidence="1">
    <location>
        <begin position="304"/>
        <end position="318"/>
    </location>
</feature>
<feature type="transmembrane region" description="Helical" evidence="2">
    <location>
        <begin position="115"/>
        <end position="136"/>
    </location>
</feature>
<protein>
    <submittedName>
        <fullName evidence="3">Uncharacterized protein</fullName>
    </submittedName>
</protein>
<organism evidence="3 4">
    <name type="scientific">Armillaria gallica</name>
    <name type="common">Bulbous honey fungus</name>
    <name type="synonym">Armillaria bulbosa</name>
    <dbReference type="NCBI Taxonomy" id="47427"/>
    <lineage>
        <taxon>Eukaryota</taxon>
        <taxon>Fungi</taxon>
        <taxon>Dikarya</taxon>
        <taxon>Basidiomycota</taxon>
        <taxon>Agaricomycotina</taxon>
        <taxon>Agaricomycetes</taxon>
        <taxon>Agaricomycetidae</taxon>
        <taxon>Agaricales</taxon>
        <taxon>Marasmiineae</taxon>
        <taxon>Physalacriaceae</taxon>
        <taxon>Armillaria</taxon>
    </lineage>
</organism>
<keyword evidence="2" id="KW-1133">Transmembrane helix</keyword>
<evidence type="ECO:0000313" key="3">
    <source>
        <dbReference type="EMBL" id="PBK90505.1"/>
    </source>
</evidence>
<sequence>MITRTYPGIDIPDLTDSQIRDFLRNLDKQFNDAMIRAGGHGIYTGVVAVTLWAVASRNNSQSPGRPRFLILVILLLYILATFDLYEEWAVEIAYTAIPNGRSFWTAFEYTPGAPILWTSGIAAILSTILTDATLIWRCWIIWGRSWRIVLVPIACTILAIVSRGILTCYVALGPDVPPRVLFLENIVSWSVLYSLYTSLILATLLWCTTFIIYCIVRVGGAAGRIHVYQRVIEMLVESASLYSAVLVVLVVLEARNELAESYIEDLASTIRGIVPTILVGCVAAGHARPDNSWSDNTTASSIRFRNRSSSQNDSQMSTEPGRDMSFPHIRPDLEEGLEDGTELRVEGAVPTLSVHDCSARIIGTSNPIDCSVV</sequence>
<keyword evidence="2" id="KW-0472">Membrane</keyword>
<feature type="region of interest" description="Disordered" evidence="1">
    <location>
        <begin position="304"/>
        <end position="327"/>
    </location>
</feature>
<dbReference type="OrthoDB" id="2995788at2759"/>
<feature type="transmembrane region" description="Helical" evidence="2">
    <location>
        <begin position="192"/>
        <end position="219"/>
    </location>
</feature>
<keyword evidence="2" id="KW-0812">Transmembrane</keyword>
<feature type="transmembrane region" description="Helical" evidence="2">
    <location>
        <begin position="67"/>
        <end position="85"/>
    </location>
</feature>
<dbReference type="InParanoid" id="A0A2H3D5H9"/>
<feature type="transmembrane region" description="Helical" evidence="2">
    <location>
        <begin position="148"/>
        <end position="172"/>
    </location>
</feature>
<evidence type="ECO:0000313" key="4">
    <source>
        <dbReference type="Proteomes" id="UP000217790"/>
    </source>
</evidence>
<gene>
    <name evidence="3" type="ORF">ARMGADRAFT_1014609</name>
</gene>
<dbReference type="EMBL" id="KZ293665">
    <property type="protein sequence ID" value="PBK90505.1"/>
    <property type="molecule type" value="Genomic_DNA"/>
</dbReference>
<reference evidence="4" key="1">
    <citation type="journal article" date="2017" name="Nat. Ecol. Evol.">
        <title>Genome expansion and lineage-specific genetic innovations in the forest pathogenic fungi Armillaria.</title>
        <authorList>
            <person name="Sipos G."/>
            <person name="Prasanna A.N."/>
            <person name="Walter M.C."/>
            <person name="O'Connor E."/>
            <person name="Balint B."/>
            <person name="Krizsan K."/>
            <person name="Kiss B."/>
            <person name="Hess J."/>
            <person name="Varga T."/>
            <person name="Slot J."/>
            <person name="Riley R."/>
            <person name="Boka B."/>
            <person name="Rigling D."/>
            <person name="Barry K."/>
            <person name="Lee J."/>
            <person name="Mihaltcheva S."/>
            <person name="LaButti K."/>
            <person name="Lipzen A."/>
            <person name="Waldron R."/>
            <person name="Moloney N.M."/>
            <person name="Sperisen C."/>
            <person name="Kredics L."/>
            <person name="Vagvoelgyi C."/>
            <person name="Patrignani A."/>
            <person name="Fitzpatrick D."/>
            <person name="Nagy I."/>
            <person name="Doyle S."/>
            <person name="Anderson J.B."/>
            <person name="Grigoriev I.V."/>
            <person name="Gueldener U."/>
            <person name="Muensterkoetter M."/>
            <person name="Nagy L.G."/>
        </authorList>
    </citation>
    <scope>NUCLEOTIDE SEQUENCE [LARGE SCALE GENOMIC DNA]</scope>
    <source>
        <strain evidence="4">Ar21-2</strain>
    </source>
</reference>
<evidence type="ECO:0000256" key="1">
    <source>
        <dbReference type="SAM" id="MobiDB-lite"/>
    </source>
</evidence>